<evidence type="ECO:0000259" key="16">
    <source>
        <dbReference type="SMART" id="SM00965"/>
    </source>
</evidence>
<dbReference type="InterPro" id="IPR011276">
    <property type="entry name" value="TonB_haem/Hb_rcpt"/>
</dbReference>
<dbReference type="NCBIfam" id="TIGR01786">
    <property type="entry name" value="TonB-hemlactrns"/>
    <property type="match status" value="1"/>
</dbReference>
<feature type="signal peptide" evidence="15">
    <location>
        <begin position="1"/>
        <end position="27"/>
    </location>
</feature>
<dbReference type="InterPro" id="IPR039426">
    <property type="entry name" value="TonB-dep_rcpt-like"/>
</dbReference>
<keyword evidence="5" id="KW-0410">Iron transport</keyword>
<evidence type="ECO:0000256" key="4">
    <source>
        <dbReference type="ARBA" id="ARBA00022452"/>
    </source>
</evidence>
<evidence type="ECO:0000256" key="6">
    <source>
        <dbReference type="ARBA" id="ARBA00022692"/>
    </source>
</evidence>
<organism evidence="17 18">
    <name type="scientific">Kerstersia gyiorum</name>
    <dbReference type="NCBI Taxonomy" id="206506"/>
    <lineage>
        <taxon>Bacteria</taxon>
        <taxon>Pseudomonadati</taxon>
        <taxon>Pseudomonadota</taxon>
        <taxon>Betaproteobacteria</taxon>
        <taxon>Burkholderiales</taxon>
        <taxon>Alcaligenaceae</taxon>
        <taxon>Kerstersia</taxon>
    </lineage>
</organism>
<dbReference type="Pfam" id="PF07660">
    <property type="entry name" value="STN"/>
    <property type="match status" value="1"/>
</dbReference>
<evidence type="ECO:0000256" key="5">
    <source>
        <dbReference type="ARBA" id="ARBA00022496"/>
    </source>
</evidence>
<name>A0A171KN82_9BURK</name>
<keyword evidence="5" id="KW-0406">Ion transport</keyword>
<keyword evidence="4 13" id="KW-1134">Transmembrane beta strand</keyword>
<dbReference type="GO" id="GO:0015344">
    <property type="term" value="F:siderophore uptake transmembrane transporter activity"/>
    <property type="evidence" value="ECO:0007669"/>
    <property type="project" value="TreeGrafter"/>
</dbReference>
<dbReference type="Pfam" id="PF00593">
    <property type="entry name" value="TonB_dep_Rec_b-barrel"/>
    <property type="match status" value="1"/>
</dbReference>
<dbReference type="SUPFAM" id="SSF56935">
    <property type="entry name" value="Porins"/>
    <property type="match status" value="1"/>
</dbReference>
<evidence type="ECO:0000256" key="10">
    <source>
        <dbReference type="ARBA" id="ARBA00023136"/>
    </source>
</evidence>
<dbReference type="Proteomes" id="UP000078084">
    <property type="component" value="Unassembled WGS sequence"/>
</dbReference>
<evidence type="ECO:0000256" key="8">
    <source>
        <dbReference type="ARBA" id="ARBA00023004"/>
    </source>
</evidence>
<dbReference type="AlphaFoldDB" id="A0A171KN82"/>
<dbReference type="PROSITE" id="PS52016">
    <property type="entry name" value="TONB_DEPENDENT_REC_3"/>
    <property type="match status" value="1"/>
</dbReference>
<evidence type="ECO:0000313" key="18">
    <source>
        <dbReference type="Proteomes" id="UP000078084"/>
    </source>
</evidence>
<dbReference type="OrthoDB" id="6046653at2"/>
<reference evidence="17 18" key="1">
    <citation type="submission" date="2015-04" db="EMBL/GenBank/DDBJ databases">
        <title>Genome sequence of Kerstersia gyiorum CG1.</title>
        <authorList>
            <person name="Greninger A.L."/>
            <person name="Kozyreva V."/>
            <person name="Chaturvedi V."/>
        </authorList>
    </citation>
    <scope>NUCLEOTIDE SEQUENCE [LARGE SCALE GENOMIC DNA]</scope>
    <source>
        <strain evidence="17 18">CG1</strain>
    </source>
</reference>
<keyword evidence="18" id="KW-1185">Reference proteome</keyword>
<dbReference type="InterPro" id="IPR012910">
    <property type="entry name" value="Plug_dom"/>
</dbReference>
<comment type="similarity">
    <text evidence="2 13 14">Belongs to the TonB-dependent receptor family.</text>
</comment>
<evidence type="ECO:0000313" key="17">
    <source>
        <dbReference type="EMBL" id="KKO70349.1"/>
    </source>
</evidence>
<gene>
    <name evidence="17" type="ORF">AAV32_17145</name>
</gene>
<evidence type="ECO:0000256" key="2">
    <source>
        <dbReference type="ARBA" id="ARBA00009810"/>
    </source>
</evidence>
<keyword evidence="12 13" id="KW-0998">Cell outer membrane</keyword>
<evidence type="ECO:0000256" key="3">
    <source>
        <dbReference type="ARBA" id="ARBA00022448"/>
    </source>
</evidence>
<dbReference type="InterPro" id="IPR000531">
    <property type="entry name" value="Beta-barrel_TonB"/>
</dbReference>
<dbReference type="InterPro" id="IPR036942">
    <property type="entry name" value="Beta-barrel_TonB_sf"/>
</dbReference>
<comment type="subcellular location">
    <subcellularLocation>
        <location evidence="1 13">Cell outer membrane</location>
        <topology evidence="1 13">Multi-pass membrane protein</topology>
    </subcellularLocation>
</comment>
<dbReference type="Gene3D" id="3.55.50.30">
    <property type="match status" value="1"/>
</dbReference>
<dbReference type="GO" id="GO:0015232">
    <property type="term" value="F:heme transmembrane transporter activity"/>
    <property type="evidence" value="ECO:0007669"/>
    <property type="project" value="InterPro"/>
</dbReference>
<dbReference type="NCBIfam" id="TIGR01785">
    <property type="entry name" value="TonB-hemin"/>
    <property type="match status" value="1"/>
</dbReference>
<protein>
    <recommendedName>
        <fullName evidence="16">Secretin/TonB short N-terminal domain-containing protein</fullName>
    </recommendedName>
</protein>
<dbReference type="Gene3D" id="2.170.130.10">
    <property type="entry name" value="TonB-dependent receptor, plug domain"/>
    <property type="match status" value="1"/>
</dbReference>
<proteinExistence type="inferred from homology"/>
<feature type="domain" description="Secretin/TonB short N-terminal" evidence="16">
    <location>
        <begin position="59"/>
        <end position="109"/>
    </location>
</feature>
<keyword evidence="9 14" id="KW-0798">TonB box</keyword>
<comment type="caution">
    <text evidence="17">The sequence shown here is derived from an EMBL/GenBank/DDBJ whole genome shotgun (WGS) entry which is preliminary data.</text>
</comment>
<keyword evidence="10 13" id="KW-0472">Membrane</keyword>
<evidence type="ECO:0000256" key="7">
    <source>
        <dbReference type="ARBA" id="ARBA00022729"/>
    </source>
</evidence>
<evidence type="ECO:0000256" key="15">
    <source>
        <dbReference type="SAM" id="SignalP"/>
    </source>
</evidence>
<dbReference type="Gene3D" id="2.40.170.20">
    <property type="entry name" value="TonB-dependent receptor, beta-barrel domain"/>
    <property type="match status" value="1"/>
</dbReference>
<keyword evidence="3 13" id="KW-0813">Transport</keyword>
<evidence type="ECO:0000256" key="14">
    <source>
        <dbReference type="RuleBase" id="RU003357"/>
    </source>
</evidence>
<evidence type="ECO:0000256" key="13">
    <source>
        <dbReference type="PROSITE-ProRule" id="PRU01360"/>
    </source>
</evidence>
<dbReference type="CDD" id="cd01347">
    <property type="entry name" value="ligand_gated_channel"/>
    <property type="match status" value="1"/>
</dbReference>
<dbReference type="InterPro" id="IPR011662">
    <property type="entry name" value="Secretin/TonB_short_N"/>
</dbReference>
<keyword evidence="7 15" id="KW-0732">Signal</keyword>
<dbReference type="RefSeq" id="WP_068375425.1">
    <property type="nucleotide sequence ID" value="NZ_CP033936.1"/>
</dbReference>
<dbReference type="EMBL" id="LBNE01000017">
    <property type="protein sequence ID" value="KKO70349.1"/>
    <property type="molecule type" value="Genomic_DNA"/>
</dbReference>
<keyword evidence="11" id="KW-0675">Receptor</keyword>
<dbReference type="SMART" id="SM00965">
    <property type="entry name" value="STN"/>
    <property type="match status" value="1"/>
</dbReference>
<dbReference type="InterPro" id="IPR037066">
    <property type="entry name" value="Plug_dom_sf"/>
</dbReference>
<evidence type="ECO:0000256" key="9">
    <source>
        <dbReference type="ARBA" id="ARBA00023077"/>
    </source>
</evidence>
<dbReference type="GO" id="GO:0009279">
    <property type="term" value="C:cell outer membrane"/>
    <property type="evidence" value="ECO:0007669"/>
    <property type="project" value="UniProtKB-SubCell"/>
</dbReference>
<evidence type="ECO:0000256" key="1">
    <source>
        <dbReference type="ARBA" id="ARBA00004571"/>
    </source>
</evidence>
<dbReference type="PANTHER" id="PTHR30069">
    <property type="entry name" value="TONB-DEPENDENT OUTER MEMBRANE RECEPTOR"/>
    <property type="match status" value="1"/>
</dbReference>
<dbReference type="Pfam" id="PF07715">
    <property type="entry name" value="Plug"/>
    <property type="match status" value="1"/>
</dbReference>
<dbReference type="PATRIC" id="fig|206506.3.peg.3648"/>
<evidence type="ECO:0000256" key="12">
    <source>
        <dbReference type="ARBA" id="ARBA00023237"/>
    </source>
</evidence>
<dbReference type="GO" id="GO:0044718">
    <property type="term" value="P:siderophore transmembrane transport"/>
    <property type="evidence" value="ECO:0007669"/>
    <property type="project" value="TreeGrafter"/>
</dbReference>
<accession>A0A171KN82</accession>
<sequence length="850" mass="92711">MRSLLIPLALPLAVSLASLAPVMMAEAADATASARLVDFDVPAQTLDLALKAAAAQAGLSVAADQSLLGGRRSAPLHGSYSVQQGFERLLAGTGLRVTVSANLVAITAPPASAKPATELAPVLVTGNINARADIFTTPEMLARVTTEDLRRLPPRNTSDVLANVSGVFTSQGRSDPGVSVNIWGMQDFGRVNVMVDGTRQNFQKSGHGSNGQVYLDPALLSSVDIEKGPTSTVGGAGMIAGIVNFRTLQIDDVLLPEQTVGGRVQGSTGTNATHFLGHAAIGLRMGEETDFLAAVSRRHLGEFRLGRKGGIDHYEGSNNQNAIETPLGEPARATNQDIWSGLAKLGWRPSIDHRLQLSYVGYDTKFTNGDRLAVSGAAQYSVRVDTIKLEYDYQPANSWISIESSLYYTNTRRHEERIANEARPADSFALDFETNTLGGTLQNTAVVELGKWQLTSRTGGEFFHDWTSPKYNDHVSDNSSRDPAWYEGSTPKGKRTVASAFQSLTFDYDEWLRIAAGLRYDHFWLKGNGQMFMGMVPNEMGVRPSSTALYTRFEVDRSAYGVAPTLSLAVKPAPWAQLFVNYGEGLRPPAITETMMYGMHVYNMFPYYPSPGLKEERARTWQFGTNLNFTPGLRPNDALRVKAAWFENRVRNYIVMGAIMSPIATADCGGMLCPSAYVNLNQPAHFRGLDMQVDYDSDDFFANLNVTRVISKLDTADYNPFPLGSWTGYPPTSMGSSGGAGSTLVDMFYFGPPSLKIGLSGGVRLFDRRLELGARWRLERPWKEDTQSVWANQTVRTLDLWAGLQATRQLHLGLAVDNVLDRNYVEITGSGTGLSFAPGRTILGTLTYQF</sequence>
<evidence type="ECO:0000256" key="11">
    <source>
        <dbReference type="ARBA" id="ARBA00023170"/>
    </source>
</evidence>
<dbReference type="STRING" id="206506.AAV32_17145"/>
<feature type="chain" id="PRO_5007908590" description="Secretin/TonB short N-terminal domain-containing protein" evidence="15">
    <location>
        <begin position="28"/>
        <end position="850"/>
    </location>
</feature>
<dbReference type="PANTHER" id="PTHR30069:SF41">
    <property type="entry name" value="HEME_HEMOPEXIN UTILIZATION PROTEIN C"/>
    <property type="match status" value="1"/>
</dbReference>
<dbReference type="InterPro" id="IPR010949">
    <property type="entry name" value="TonB_Hb/transfer/lactofer_rcpt"/>
</dbReference>
<keyword evidence="8" id="KW-0408">Iron</keyword>
<keyword evidence="6 13" id="KW-0812">Transmembrane</keyword>